<gene>
    <name evidence="1" type="ORF">GCM10011520_07290</name>
</gene>
<evidence type="ECO:0008006" key="3">
    <source>
        <dbReference type="Google" id="ProtNLM"/>
    </source>
</evidence>
<accession>A0ABQ1SXF4</accession>
<dbReference type="InterPro" id="IPR026302">
    <property type="entry name" value="NEDD4-bd_p2"/>
</dbReference>
<dbReference type="Gene3D" id="3.40.50.300">
    <property type="entry name" value="P-loop containing nucleotide triphosphate hydrolases"/>
    <property type="match status" value="1"/>
</dbReference>
<proteinExistence type="predicted"/>
<dbReference type="InterPro" id="IPR027417">
    <property type="entry name" value="P-loop_NTPase"/>
</dbReference>
<dbReference type="PANTHER" id="PTHR13308:SF40">
    <property type="entry name" value="NEDD4-BINDING PROTEIN 2-LIKE 1"/>
    <property type="match status" value="1"/>
</dbReference>
<dbReference type="EMBL" id="BMKO01000001">
    <property type="protein sequence ID" value="GGE69224.1"/>
    <property type="molecule type" value="Genomic_DNA"/>
</dbReference>
<evidence type="ECO:0000313" key="1">
    <source>
        <dbReference type="EMBL" id="GGE69224.1"/>
    </source>
</evidence>
<comment type="caution">
    <text evidence="1">The sequence shown here is derived from an EMBL/GenBank/DDBJ whole genome shotgun (WGS) entry which is preliminary data.</text>
</comment>
<sequence length="186" mass="20952">MPEPKTDVSLLEPPIGISSVRNIQGFKEVIDPGTIDGNSRLAIIMRGLPGSGKSYWVRQFIQELPARLAQNVTERGLCSTDSFFYQNNRYCFDIARLPEFHQLNLSRFIEALATGVPVVICDNTNMALWEFAAYQVAARALGYRVHIQQIGDVRSNTHQRECAKRNKHGVSLKSIQRMAGLFQQLT</sequence>
<keyword evidence="2" id="KW-1185">Reference proteome</keyword>
<reference evidence="2" key="1">
    <citation type="journal article" date="2019" name="Int. J. Syst. Evol. Microbiol.">
        <title>The Global Catalogue of Microorganisms (GCM) 10K type strain sequencing project: providing services to taxonomists for standard genome sequencing and annotation.</title>
        <authorList>
            <consortium name="The Broad Institute Genomics Platform"/>
            <consortium name="The Broad Institute Genome Sequencing Center for Infectious Disease"/>
            <person name="Wu L."/>
            <person name="Ma J."/>
        </authorList>
    </citation>
    <scope>NUCLEOTIDE SEQUENCE [LARGE SCALE GENOMIC DNA]</scope>
    <source>
        <strain evidence="2">CGMCC 1.16033</strain>
    </source>
</reference>
<dbReference type="SUPFAM" id="SSF52540">
    <property type="entry name" value="P-loop containing nucleoside triphosphate hydrolases"/>
    <property type="match status" value="1"/>
</dbReference>
<dbReference type="Pfam" id="PF13671">
    <property type="entry name" value="AAA_33"/>
    <property type="match status" value="1"/>
</dbReference>
<dbReference type="Proteomes" id="UP000606498">
    <property type="component" value="Unassembled WGS sequence"/>
</dbReference>
<dbReference type="PANTHER" id="PTHR13308">
    <property type="entry name" value="NEDD4-BINDING PROTEIN 2-LIKE 1"/>
    <property type="match status" value="1"/>
</dbReference>
<name>A0ABQ1SXF4_9GAMM</name>
<protein>
    <recommendedName>
        <fullName evidence="3">ATP-binding protein</fullName>
    </recommendedName>
</protein>
<evidence type="ECO:0000313" key="2">
    <source>
        <dbReference type="Proteomes" id="UP000606498"/>
    </source>
</evidence>
<organism evidence="1 2">
    <name type="scientific">Shewanella carassii</name>
    <dbReference type="NCBI Taxonomy" id="1987584"/>
    <lineage>
        <taxon>Bacteria</taxon>
        <taxon>Pseudomonadati</taxon>
        <taxon>Pseudomonadota</taxon>
        <taxon>Gammaproteobacteria</taxon>
        <taxon>Alteromonadales</taxon>
        <taxon>Shewanellaceae</taxon>
        <taxon>Shewanella</taxon>
    </lineage>
</organism>